<dbReference type="RefSeq" id="WP_136458855.1">
    <property type="nucleotide sequence ID" value="NZ_SRSF01000003.1"/>
</dbReference>
<dbReference type="SUPFAM" id="SSF50952">
    <property type="entry name" value="Soluble quinoprotein glucose dehydrogenase"/>
    <property type="match status" value="1"/>
</dbReference>
<dbReference type="AlphaFoldDB" id="A0A4V3XL85"/>
<reference evidence="2 3" key="1">
    <citation type="submission" date="2019-04" db="EMBL/GenBank/DDBJ databases">
        <title>Lewinella litorea sp. nov., isolated from a marine sand.</title>
        <authorList>
            <person name="Yoon J.-H."/>
        </authorList>
    </citation>
    <scope>NUCLEOTIDE SEQUENCE [LARGE SCALE GENOMIC DNA]</scope>
    <source>
        <strain evidence="2 3">HSMS-39</strain>
    </source>
</reference>
<protein>
    <submittedName>
        <fullName evidence="2">Glucose dehydrogenase</fullName>
    </submittedName>
</protein>
<evidence type="ECO:0000259" key="1">
    <source>
        <dbReference type="Pfam" id="PF07995"/>
    </source>
</evidence>
<sequence>MKHIVPFSLILTLALLLQGCYGMLPSDGGGQIAYTARQRYVRPADVWLPEGYRIEVVASGLTFPTDLTFDEEGIPHVVESGYAYGEIFLQPKLLRLDPSGDTSVIYAGTDNGPWNGVTFSGGHFYIAEGGQLRGGKILKVGKDGTAETLVSGLPSYGDHHTNGPVVRDGYVYFGQGTATNSAVVGVDNADYGWLNRYRDFHDIPCEDITVRAYNYTTDNVLTEATGDQAVTGPYSPYNQAVTPGELIRGSVPCNGAVMRLPQEGGALEVVAWGLRNPYGMAFSPAGELFVTDNMYDVRGSRPLWGTGDLLWKIESGKWYGWPDYYKGIPVAALEFPGKNKPQRVLAQDPGEPPRPVAGFGVHSSATGMDFAHSDAFGFGGQAFVALFGDLAPVVGKALSPVGYQVVRVDPETGIVEPFAVNRGDENAPASRLRTGGLERPIAVTFGPNDDALYVVDFGIVTTDKRRGAKPRLKTGVVWKISKEP</sequence>
<dbReference type="Pfam" id="PF07995">
    <property type="entry name" value="GSDH"/>
    <property type="match status" value="1"/>
</dbReference>
<dbReference type="InterPro" id="IPR011042">
    <property type="entry name" value="6-blade_b-propeller_TolB-like"/>
</dbReference>
<dbReference type="EMBL" id="SRSF01000003">
    <property type="protein sequence ID" value="THH39883.1"/>
    <property type="molecule type" value="Genomic_DNA"/>
</dbReference>
<proteinExistence type="predicted"/>
<accession>A0A4V3XL85</accession>
<comment type="caution">
    <text evidence="2">The sequence shown here is derived from an EMBL/GenBank/DDBJ whole genome shotgun (WGS) entry which is preliminary data.</text>
</comment>
<name>A0A4V3XL85_9BACT</name>
<dbReference type="PANTHER" id="PTHR33546">
    <property type="entry name" value="LARGE, MULTIFUNCTIONAL SECRETED PROTEIN-RELATED"/>
    <property type="match status" value="1"/>
</dbReference>
<evidence type="ECO:0000313" key="3">
    <source>
        <dbReference type="Proteomes" id="UP000308528"/>
    </source>
</evidence>
<keyword evidence="3" id="KW-1185">Reference proteome</keyword>
<dbReference type="InterPro" id="IPR011041">
    <property type="entry name" value="Quinoprot_gluc/sorb_DH_b-prop"/>
</dbReference>
<dbReference type="Gene3D" id="2.120.10.30">
    <property type="entry name" value="TolB, C-terminal domain"/>
    <property type="match status" value="1"/>
</dbReference>
<dbReference type="InterPro" id="IPR012938">
    <property type="entry name" value="Glc/Sorbosone_DH"/>
</dbReference>
<dbReference type="Proteomes" id="UP000308528">
    <property type="component" value="Unassembled WGS sequence"/>
</dbReference>
<dbReference type="PANTHER" id="PTHR33546:SF1">
    <property type="entry name" value="LARGE, MULTIFUNCTIONAL SECRETED PROTEIN"/>
    <property type="match status" value="1"/>
</dbReference>
<dbReference type="PROSITE" id="PS51257">
    <property type="entry name" value="PROKAR_LIPOPROTEIN"/>
    <property type="match status" value="1"/>
</dbReference>
<feature type="domain" description="Glucose/Sorbosone dehydrogenase" evidence="1">
    <location>
        <begin position="249"/>
        <end position="385"/>
    </location>
</feature>
<dbReference type="OrthoDB" id="9770043at2"/>
<evidence type="ECO:0000313" key="2">
    <source>
        <dbReference type="EMBL" id="THH39883.1"/>
    </source>
</evidence>
<gene>
    <name evidence="2" type="ORF">E4021_09740</name>
</gene>
<organism evidence="2 3">
    <name type="scientific">Neolewinella litorea</name>
    <dbReference type="NCBI Taxonomy" id="2562452"/>
    <lineage>
        <taxon>Bacteria</taxon>
        <taxon>Pseudomonadati</taxon>
        <taxon>Bacteroidota</taxon>
        <taxon>Saprospiria</taxon>
        <taxon>Saprospirales</taxon>
        <taxon>Lewinellaceae</taxon>
        <taxon>Neolewinella</taxon>
    </lineage>
</organism>